<dbReference type="GO" id="GO:0008236">
    <property type="term" value="F:serine-type peptidase activity"/>
    <property type="evidence" value="ECO:0007669"/>
    <property type="project" value="InterPro"/>
</dbReference>
<dbReference type="GO" id="GO:0007165">
    <property type="term" value="P:signal transduction"/>
    <property type="evidence" value="ECO:0007669"/>
    <property type="project" value="TreeGrafter"/>
</dbReference>
<dbReference type="PANTHER" id="PTHR32060:SF30">
    <property type="entry name" value="CARBOXY-TERMINAL PROCESSING PROTEASE CTPA"/>
    <property type="match status" value="1"/>
</dbReference>
<evidence type="ECO:0000313" key="2">
    <source>
        <dbReference type="EMBL" id="MBO8480209.1"/>
    </source>
</evidence>
<dbReference type="GO" id="GO:0006508">
    <property type="term" value="P:proteolysis"/>
    <property type="evidence" value="ECO:0007669"/>
    <property type="project" value="InterPro"/>
</dbReference>
<sequence>MNKSMLFMAALCLSVSIPLSSKESESRPPVSVNVLRDEVDSIVNAIRNNYVDPLRGTTQEQWDSVLMVINTSLDTGHRYRQDYLWQLRNFSIVINDGHLWFPDGGFFNREGYFSKKDPIFPVWTKAWKDNRVFVVKDYSGVLPEKSELLSINGMPADSLEKRSLDLNYGEREYARFVQNEEQGNPLCWNIFTNLLYMEGIEPPYVVEYREFGSDTVKTCTLPAIERVKRLRMYRKDRNWAEKAVSYRSLDEETGCLRISSFFGGNNLAVAQILLFGMDSIYPRLFRKAMRQLEKDSPENLIIDIRGNQGGAADFMLQALSCLTDEPLSLTEYVYVPLGDRSRVRELIGVRMEGRLDDSQLDSLLAVYDSAEPGGYIVMPGEPYQKEAGGYTYKGNVYVLIDEGIYSAAVLFADMIQRKGLGVVAGTRSGAYRQVSSGNKVRIDLPFTQWLPLEIPYGMYYEPEENQKYDHIEPDIPLEQSLESWLSGKDEVLEKLVERIKLDSFSRNTEAGRGGVGLPAV</sequence>
<dbReference type="InterPro" id="IPR005151">
    <property type="entry name" value="Tail-specific_protease"/>
</dbReference>
<dbReference type="PANTHER" id="PTHR32060">
    <property type="entry name" value="TAIL-SPECIFIC PROTEASE"/>
    <property type="match status" value="1"/>
</dbReference>
<feature type="domain" description="Tail specific protease" evidence="1">
    <location>
        <begin position="254"/>
        <end position="476"/>
    </location>
</feature>
<organism evidence="2 3">
    <name type="scientific">Candidatus Cryptobacteroides avistercoris</name>
    <dbReference type="NCBI Taxonomy" id="2840758"/>
    <lineage>
        <taxon>Bacteria</taxon>
        <taxon>Pseudomonadati</taxon>
        <taxon>Bacteroidota</taxon>
        <taxon>Bacteroidia</taxon>
        <taxon>Bacteroidales</taxon>
        <taxon>Candidatus Cryptobacteroides</taxon>
    </lineage>
</organism>
<dbReference type="GO" id="GO:0030288">
    <property type="term" value="C:outer membrane-bounded periplasmic space"/>
    <property type="evidence" value="ECO:0007669"/>
    <property type="project" value="TreeGrafter"/>
</dbReference>
<gene>
    <name evidence="2" type="ORF">IAB76_03745</name>
</gene>
<reference evidence="2" key="2">
    <citation type="journal article" date="2021" name="PeerJ">
        <title>Extensive microbial diversity within the chicken gut microbiome revealed by metagenomics and culture.</title>
        <authorList>
            <person name="Gilroy R."/>
            <person name="Ravi A."/>
            <person name="Getino M."/>
            <person name="Pursley I."/>
            <person name="Horton D.L."/>
            <person name="Alikhan N.F."/>
            <person name="Baker D."/>
            <person name="Gharbi K."/>
            <person name="Hall N."/>
            <person name="Watson M."/>
            <person name="Adriaenssens E.M."/>
            <person name="Foster-Nyarko E."/>
            <person name="Jarju S."/>
            <person name="Secka A."/>
            <person name="Antonio M."/>
            <person name="Oren A."/>
            <person name="Chaudhuri R.R."/>
            <person name="La Ragione R."/>
            <person name="Hildebrand F."/>
            <person name="Pallen M.J."/>
        </authorList>
    </citation>
    <scope>NUCLEOTIDE SEQUENCE</scope>
    <source>
        <strain evidence="2">B3-1481</strain>
    </source>
</reference>
<reference evidence="2" key="1">
    <citation type="submission" date="2020-10" db="EMBL/GenBank/DDBJ databases">
        <authorList>
            <person name="Gilroy R."/>
        </authorList>
    </citation>
    <scope>NUCLEOTIDE SEQUENCE</scope>
    <source>
        <strain evidence="2">B3-1481</strain>
    </source>
</reference>
<dbReference type="GO" id="GO:0004175">
    <property type="term" value="F:endopeptidase activity"/>
    <property type="evidence" value="ECO:0007669"/>
    <property type="project" value="TreeGrafter"/>
</dbReference>
<dbReference type="Gene3D" id="3.90.226.10">
    <property type="entry name" value="2-enoyl-CoA Hydratase, Chain A, domain 1"/>
    <property type="match status" value="1"/>
</dbReference>
<dbReference type="SUPFAM" id="SSF52096">
    <property type="entry name" value="ClpP/crotonase"/>
    <property type="match status" value="1"/>
</dbReference>
<comment type="caution">
    <text evidence="2">The sequence shown here is derived from an EMBL/GenBank/DDBJ whole genome shotgun (WGS) entry which is preliminary data.</text>
</comment>
<evidence type="ECO:0000259" key="1">
    <source>
        <dbReference type="Pfam" id="PF03572"/>
    </source>
</evidence>
<protein>
    <recommendedName>
        <fullName evidence="1">Tail specific protease domain-containing protein</fullName>
    </recommendedName>
</protein>
<name>A0A9D9IWJ6_9BACT</name>
<dbReference type="Pfam" id="PF03572">
    <property type="entry name" value="Peptidase_S41"/>
    <property type="match status" value="1"/>
</dbReference>
<evidence type="ECO:0000313" key="3">
    <source>
        <dbReference type="Proteomes" id="UP000823769"/>
    </source>
</evidence>
<dbReference type="InterPro" id="IPR029045">
    <property type="entry name" value="ClpP/crotonase-like_dom_sf"/>
</dbReference>
<dbReference type="Proteomes" id="UP000823769">
    <property type="component" value="Unassembled WGS sequence"/>
</dbReference>
<dbReference type="EMBL" id="JADILW010000057">
    <property type="protein sequence ID" value="MBO8480209.1"/>
    <property type="molecule type" value="Genomic_DNA"/>
</dbReference>
<dbReference type="AlphaFoldDB" id="A0A9D9IWJ6"/>
<proteinExistence type="predicted"/>
<accession>A0A9D9IWJ6</accession>